<keyword evidence="6" id="KW-1185">Reference proteome</keyword>
<name>A0A9P7V2F0_9AGAR</name>
<dbReference type="GeneID" id="66069987"/>
<reference evidence="5" key="1">
    <citation type="journal article" date="2021" name="Genome Biol. Evol.">
        <title>The assembled and annotated genome of the fairy-ring fungus Marasmius oreades.</title>
        <authorList>
            <person name="Hiltunen M."/>
            <person name="Ament-Velasquez S.L."/>
            <person name="Johannesson H."/>
        </authorList>
    </citation>
    <scope>NUCLEOTIDE SEQUENCE</scope>
    <source>
        <strain evidence="5">03SP1</strain>
    </source>
</reference>
<comment type="caution">
    <text evidence="5">The sequence shown here is derived from an EMBL/GenBank/DDBJ whole genome shotgun (WGS) entry which is preliminary data.</text>
</comment>
<evidence type="ECO:0000256" key="3">
    <source>
        <dbReference type="ARBA" id="ARBA00023180"/>
    </source>
</evidence>
<evidence type="ECO:0000313" key="5">
    <source>
        <dbReference type="EMBL" id="KAG7099031.1"/>
    </source>
</evidence>
<dbReference type="PANTHER" id="PTHR31361">
    <property type="entry name" value="BETA-GLUCAN SYNTHESIS-ASSOCIATED PROTEIN KRE6-RELATED"/>
    <property type="match status" value="1"/>
</dbReference>
<organism evidence="5 6">
    <name type="scientific">Marasmius oreades</name>
    <name type="common">fairy-ring Marasmius</name>
    <dbReference type="NCBI Taxonomy" id="181124"/>
    <lineage>
        <taxon>Eukaryota</taxon>
        <taxon>Fungi</taxon>
        <taxon>Dikarya</taxon>
        <taxon>Basidiomycota</taxon>
        <taxon>Agaricomycotina</taxon>
        <taxon>Agaricomycetes</taxon>
        <taxon>Agaricomycetidae</taxon>
        <taxon>Agaricales</taxon>
        <taxon>Marasmiineae</taxon>
        <taxon>Marasmiaceae</taxon>
        <taxon>Marasmius</taxon>
    </lineage>
</organism>
<dbReference type="PANTHER" id="PTHR31361:SF1">
    <property type="entry name" value="BETA-GLUCAN SYNTHESIS-ASSOCIATED PROTEIN KRE6-RELATED"/>
    <property type="match status" value="1"/>
</dbReference>
<comment type="subcellular location">
    <subcellularLocation>
        <location evidence="1">Membrane</location>
    </subcellularLocation>
</comment>
<dbReference type="OrthoDB" id="412647at2759"/>
<accession>A0A9P7V2F0</accession>
<dbReference type="RefSeq" id="XP_043015501.1">
    <property type="nucleotide sequence ID" value="XM_043146796.1"/>
</dbReference>
<dbReference type="GO" id="GO:0005789">
    <property type="term" value="C:endoplasmic reticulum membrane"/>
    <property type="evidence" value="ECO:0007669"/>
    <property type="project" value="TreeGrafter"/>
</dbReference>
<dbReference type="Pfam" id="PF03935">
    <property type="entry name" value="SKN1_KRE6_Sbg1"/>
    <property type="match status" value="1"/>
</dbReference>
<dbReference type="GO" id="GO:0031505">
    <property type="term" value="P:fungal-type cell wall organization"/>
    <property type="evidence" value="ECO:0007669"/>
    <property type="project" value="TreeGrafter"/>
</dbReference>
<evidence type="ECO:0000313" key="6">
    <source>
        <dbReference type="Proteomes" id="UP001049176"/>
    </source>
</evidence>
<dbReference type="GO" id="GO:0005886">
    <property type="term" value="C:plasma membrane"/>
    <property type="evidence" value="ECO:0007669"/>
    <property type="project" value="TreeGrafter"/>
</dbReference>
<dbReference type="AlphaFoldDB" id="A0A9P7V2F0"/>
<sequence length="80" mass="9166">MPGNWDLIGFDTPKDAYTHPSFNDGEKLQLVSSDDFNKDGRSFYPGDDPYWEAVDLHYWGTNSMEWYDPEAVTTTDGPLK</sequence>
<proteinExistence type="predicted"/>
<protein>
    <submittedName>
        <fullName evidence="5">Uncharacterized protein</fullName>
    </submittedName>
</protein>
<evidence type="ECO:0000256" key="4">
    <source>
        <dbReference type="ARBA" id="ARBA00023316"/>
    </source>
</evidence>
<keyword evidence="3" id="KW-0325">Glycoprotein</keyword>
<dbReference type="EMBL" id="CM032181">
    <property type="protein sequence ID" value="KAG7099031.1"/>
    <property type="molecule type" value="Genomic_DNA"/>
</dbReference>
<evidence type="ECO:0000256" key="1">
    <source>
        <dbReference type="ARBA" id="ARBA00004370"/>
    </source>
</evidence>
<evidence type="ECO:0000256" key="2">
    <source>
        <dbReference type="ARBA" id="ARBA00023136"/>
    </source>
</evidence>
<gene>
    <name evidence="5" type="ORF">E1B28_000911</name>
</gene>
<dbReference type="Proteomes" id="UP001049176">
    <property type="component" value="Chromosome 1"/>
</dbReference>
<dbReference type="Gene3D" id="2.60.120.200">
    <property type="match status" value="1"/>
</dbReference>
<dbReference type="InterPro" id="IPR013320">
    <property type="entry name" value="ConA-like_dom_sf"/>
</dbReference>
<keyword evidence="4" id="KW-0961">Cell wall biogenesis/degradation</keyword>
<keyword evidence="2" id="KW-0472">Membrane</keyword>
<dbReference type="SUPFAM" id="SSF49899">
    <property type="entry name" value="Concanavalin A-like lectins/glucanases"/>
    <property type="match status" value="1"/>
</dbReference>
<dbReference type="InterPro" id="IPR005629">
    <property type="entry name" value="Skn1/Kre6/Sbg1"/>
</dbReference>
<dbReference type="KEGG" id="more:E1B28_000911"/>
<dbReference type="GO" id="GO:0015926">
    <property type="term" value="F:glucosidase activity"/>
    <property type="evidence" value="ECO:0007669"/>
    <property type="project" value="TreeGrafter"/>
</dbReference>
<dbReference type="GO" id="GO:0006078">
    <property type="term" value="P:(1-&gt;6)-beta-D-glucan biosynthetic process"/>
    <property type="evidence" value="ECO:0007669"/>
    <property type="project" value="TreeGrafter"/>
</dbReference>